<evidence type="ECO:0000313" key="2">
    <source>
        <dbReference type="EMBL" id="GAA5510433.1"/>
    </source>
</evidence>
<protein>
    <submittedName>
        <fullName evidence="2">Uncharacterized protein</fullName>
    </submittedName>
</protein>
<dbReference type="EMBL" id="BAABRO010000023">
    <property type="protein sequence ID" value="GAA5510433.1"/>
    <property type="molecule type" value="Genomic_DNA"/>
</dbReference>
<keyword evidence="3" id="KW-1185">Reference proteome</keyword>
<feature type="compositionally biased region" description="Low complexity" evidence="1">
    <location>
        <begin position="292"/>
        <end position="304"/>
    </location>
</feature>
<name>A0ABP9VZA8_9BACT</name>
<dbReference type="SUPFAM" id="SSF53448">
    <property type="entry name" value="Nucleotide-diphospho-sugar transferases"/>
    <property type="match status" value="1"/>
</dbReference>
<sequence>MPPTPKTPVLFLGFNRPDLAEQVFAAIRSYQPKQLFIAVDGPRADVPADADAVRQMRQFDSRVDWDCEVKTLYHEQNQGCQAAVSGAIDWFFSHVEEGIILEDDCVPDPSFFVFCHEMLDRYRDDTRVMSISGECYPGAWQEHCDASYSFSCYSLIWGWATWRRAWKCYDGTMATLPEDVKSGWIDRFFRRQFVRDAWLEHLWYTHYTPGFTWDYQWVYATWIHSGLCIVPTQNLISNIGCGPAATHTVSEDWKMANRVASSLSWPLKHPRAVKRDYLLDETLEETRYEMAPPEGASASAWAPASFPPPPPDPSEPPPPVKKRLFSRKRFRRFLQRLAGGGGDKETRRQGDKE</sequence>
<evidence type="ECO:0000256" key="1">
    <source>
        <dbReference type="SAM" id="MobiDB-lite"/>
    </source>
</evidence>
<gene>
    <name evidence="2" type="ORF">Rcae01_05941</name>
</gene>
<evidence type="ECO:0000313" key="3">
    <source>
        <dbReference type="Proteomes" id="UP001416858"/>
    </source>
</evidence>
<dbReference type="RefSeq" id="WP_345688344.1">
    <property type="nucleotide sequence ID" value="NZ_BAABRO010000023.1"/>
</dbReference>
<feature type="compositionally biased region" description="Pro residues" evidence="1">
    <location>
        <begin position="305"/>
        <end position="319"/>
    </location>
</feature>
<proteinExistence type="predicted"/>
<reference evidence="2 3" key="1">
    <citation type="submission" date="2024-02" db="EMBL/GenBank/DDBJ databases">
        <title>Rhodopirellula caenicola NBRC 110016.</title>
        <authorList>
            <person name="Ichikawa N."/>
            <person name="Katano-Makiyama Y."/>
            <person name="Hidaka K."/>
        </authorList>
    </citation>
    <scope>NUCLEOTIDE SEQUENCE [LARGE SCALE GENOMIC DNA]</scope>
    <source>
        <strain evidence="2 3">NBRC 110016</strain>
    </source>
</reference>
<dbReference type="Proteomes" id="UP001416858">
    <property type="component" value="Unassembled WGS sequence"/>
</dbReference>
<organism evidence="2 3">
    <name type="scientific">Novipirellula caenicola</name>
    <dbReference type="NCBI Taxonomy" id="1536901"/>
    <lineage>
        <taxon>Bacteria</taxon>
        <taxon>Pseudomonadati</taxon>
        <taxon>Planctomycetota</taxon>
        <taxon>Planctomycetia</taxon>
        <taxon>Pirellulales</taxon>
        <taxon>Pirellulaceae</taxon>
        <taxon>Novipirellula</taxon>
    </lineage>
</organism>
<comment type="caution">
    <text evidence="2">The sequence shown here is derived from an EMBL/GenBank/DDBJ whole genome shotgun (WGS) entry which is preliminary data.</text>
</comment>
<accession>A0ABP9VZA8</accession>
<feature type="region of interest" description="Disordered" evidence="1">
    <location>
        <begin position="292"/>
        <end position="325"/>
    </location>
</feature>
<dbReference type="Gene3D" id="3.90.550.10">
    <property type="entry name" value="Spore Coat Polysaccharide Biosynthesis Protein SpsA, Chain A"/>
    <property type="match status" value="1"/>
</dbReference>
<dbReference type="InterPro" id="IPR029044">
    <property type="entry name" value="Nucleotide-diphossugar_trans"/>
</dbReference>